<evidence type="ECO:0000313" key="3">
    <source>
        <dbReference type="Proteomes" id="UP000320762"/>
    </source>
</evidence>
<comment type="caution">
    <text evidence="2">The sequence shown here is derived from an EMBL/GenBank/DDBJ whole genome shotgun (WGS) entry which is preliminary data.</text>
</comment>
<evidence type="ECO:0000313" key="2">
    <source>
        <dbReference type="EMBL" id="TRM57692.1"/>
    </source>
</evidence>
<organism evidence="2 3">
    <name type="scientific">Schizophyllum amplum</name>
    <dbReference type="NCBI Taxonomy" id="97359"/>
    <lineage>
        <taxon>Eukaryota</taxon>
        <taxon>Fungi</taxon>
        <taxon>Dikarya</taxon>
        <taxon>Basidiomycota</taxon>
        <taxon>Agaricomycotina</taxon>
        <taxon>Agaricomycetes</taxon>
        <taxon>Agaricomycetidae</taxon>
        <taxon>Agaricales</taxon>
        <taxon>Schizophyllaceae</taxon>
        <taxon>Schizophyllum</taxon>
    </lineage>
</organism>
<proteinExistence type="predicted"/>
<name>A0A550BYP8_9AGAR</name>
<accession>A0A550BYP8</accession>
<feature type="region of interest" description="Disordered" evidence="1">
    <location>
        <begin position="1"/>
        <end position="23"/>
    </location>
</feature>
<protein>
    <submittedName>
        <fullName evidence="2">Uncharacterized protein</fullName>
    </submittedName>
</protein>
<feature type="compositionally biased region" description="Basic and acidic residues" evidence="1">
    <location>
        <begin position="14"/>
        <end position="23"/>
    </location>
</feature>
<dbReference type="EMBL" id="VDMD01000044">
    <property type="protein sequence ID" value="TRM57692.1"/>
    <property type="molecule type" value="Genomic_DNA"/>
</dbReference>
<gene>
    <name evidence="2" type="ORF">BD626DRAFT_574318</name>
</gene>
<feature type="compositionally biased region" description="Basic and acidic residues" evidence="1">
    <location>
        <begin position="53"/>
        <end position="63"/>
    </location>
</feature>
<reference evidence="2 3" key="1">
    <citation type="journal article" date="2019" name="New Phytol.">
        <title>Comparative genomics reveals unique wood-decay strategies and fruiting body development in the Schizophyllaceae.</title>
        <authorList>
            <person name="Almasi E."/>
            <person name="Sahu N."/>
            <person name="Krizsan K."/>
            <person name="Balint B."/>
            <person name="Kovacs G.M."/>
            <person name="Kiss B."/>
            <person name="Cseklye J."/>
            <person name="Drula E."/>
            <person name="Henrissat B."/>
            <person name="Nagy I."/>
            <person name="Chovatia M."/>
            <person name="Adam C."/>
            <person name="LaButti K."/>
            <person name="Lipzen A."/>
            <person name="Riley R."/>
            <person name="Grigoriev I.V."/>
            <person name="Nagy L.G."/>
        </authorList>
    </citation>
    <scope>NUCLEOTIDE SEQUENCE [LARGE SCALE GENOMIC DNA]</scope>
    <source>
        <strain evidence="2 3">NL-1724</strain>
    </source>
</reference>
<evidence type="ECO:0000256" key="1">
    <source>
        <dbReference type="SAM" id="MobiDB-lite"/>
    </source>
</evidence>
<keyword evidence="3" id="KW-1185">Reference proteome</keyword>
<dbReference type="Proteomes" id="UP000320762">
    <property type="component" value="Unassembled WGS sequence"/>
</dbReference>
<sequence>MLRAEKTPASVAEARQKERGNMERLDQELCEMRKVFNDLHTRYPRAFYDTEDTDARDAEERAEGAMADEPQLQHE</sequence>
<feature type="region of interest" description="Disordered" evidence="1">
    <location>
        <begin position="48"/>
        <end position="75"/>
    </location>
</feature>
<dbReference type="AlphaFoldDB" id="A0A550BYP8"/>